<evidence type="ECO:0000256" key="1">
    <source>
        <dbReference type="ARBA" id="ARBA00000085"/>
    </source>
</evidence>
<dbReference type="EC" id="2.7.13.3" evidence="2"/>
<gene>
    <name evidence="11" type="ORF">NAEGRDRAFT_65270</name>
</gene>
<dbReference type="OMA" id="MACEEDY"/>
<dbReference type="CDD" id="cd00082">
    <property type="entry name" value="HisKA"/>
    <property type="match status" value="1"/>
</dbReference>
<name>D2V8T3_NAEGR</name>
<feature type="transmembrane region" description="Helical" evidence="8">
    <location>
        <begin position="101"/>
        <end position="122"/>
    </location>
</feature>
<dbReference type="Gene3D" id="1.10.287.130">
    <property type="match status" value="1"/>
</dbReference>
<dbReference type="PROSITE" id="PS50109">
    <property type="entry name" value="HIS_KIN"/>
    <property type="match status" value="1"/>
</dbReference>
<dbReference type="InterPro" id="IPR001789">
    <property type="entry name" value="Sig_transdc_resp-reg_receiver"/>
</dbReference>
<dbReference type="Gene3D" id="3.30.565.10">
    <property type="entry name" value="Histidine kinase-like ATPase, C-terminal domain"/>
    <property type="match status" value="1"/>
</dbReference>
<dbReference type="GeneID" id="8860091"/>
<keyword evidence="8" id="KW-0472">Membrane</keyword>
<feature type="domain" description="Histidine kinase" evidence="9">
    <location>
        <begin position="268"/>
        <end position="492"/>
    </location>
</feature>
<feature type="modified residue" description="4-aspartylphosphate" evidence="6">
    <location>
        <position position="584"/>
    </location>
</feature>
<dbReference type="InterPro" id="IPR005467">
    <property type="entry name" value="His_kinase_dom"/>
</dbReference>
<dbReference type="AlphaFoldDB" id="D2V8T3"/>
<dbReference type="GO" id="GO:0009927">
    <property type="term" value="F:histidine phosphotransfer kinase activity"/>
    <property type="evidence" value="ECO:0007669"/>
    <property type="project" value="TreeGrafter"/>
</dbReference>
<dbReference type="SMART" id="SM00388">
    <property type="entry name" value="HisKA"/>
    <property type="match status" value="1"/>
</dbReference>
<protein>
    <recommendedName>
        <fullName evidence="2">histidine kinase</fullName>
        <ecNumber evidence="2">2.7.13.3</ecNumber>
    </recommendedName>
</protein>
<evidence type="ECO:0000256" key="2">
    <source>
        <dbReference type="ARBA" id="ARBA00012438"/>
    </source>
</evidence>
<dbReference type="PANTHER" id="PTHR43047:SF72">
    <property type="entry name" value="OSMOSENSING HISTIDINE PROTEIN KINASE SLN1"/>
    <property type="match status" value="1"/>
</dbReference>
<sequence length="645" mass="72355">MHKKEHSSFFTVVPRREGEKHDSNDDDGSSTPSSIITKPSLLTTADEASKTEYIKLHSRNWLEEKMLKLCSSRGATMFIVVMGYALALMYGYASMSWNENLINIGIILGQIVLNQNVFMFLFKVDQFLRIENGDRLKMGCLLILLTIRFFLFERNKILFVPTMLMYIFGGNLVYLESTFYGLLPTYYLCSLYVLTGSWRGYFHYLEHGLDKELVDILIECFGLASCLWIATFYLVTTTGYLTIKVSKLEETRAKLEDALSIRNTFMSHISHEFRCPIQSSMGCLQLLKETELTKKQQELVDTVTYSNSVSLLLIEDILRLVKIEHGRDDNLECQHIFDIGRAVGVLDKMVCGYAHQFGVNLKLTCESLNNLVVRSSQSQLLQILSNLLTNGIKASNPDSAVELVANIVSKTDNLAVVQFKIIDHGKGIPEALIPTIFEPFVQLGNVNESKVPSSGLGLTTVSHLVNSMKGKIEVKSKTNIGSEFIVELPFDLASTEAQEDIVQDPILELQLAVPQEQLKIGSSSVSLDGEMDTTSIIVAEDNSVNRKVILKMLESLGHKADAVCDGEELVQQFDPQRHKIVLTDLNMPNLNGIKAAQELRKRFGNDFKIYLLTGNVMACEEDYSSIIDKVVIKPVSKTNLKHLIS</sequence>
<dbReference type="SUPFAM" id="SSF55874">
    <property type="entry name" value="ATPase domain of HSP90 chaperone/DNA topoisomerase II/histidine kinase"/>
    <property type="match status" value="1"/>
</dbReference>
<reference evidence="11 12" key="1">
    <citation type="journal article" date="2010" name="Cell">
        <title>The genome of Naegleria gruberi illuminates early eukaryotic versatility.</title>
        <authorList>
            <person name="Fritz-Laylin L.K."/>
            <person name="Prochnik S.E."/>
            <person name="Ginger M.L."/>
            <person name="Dacks J.B."/>
            <person name="Carpenter M.L."/>
            <person name="Field M.C."/>
            <person name="Kuo A."/>
            <person name="Paredez A."/>
            <person name="Chapman J."/>
            <person name="Pham J."/>
            <person name="Shu S."/>
            <person name="Neupane R."/>
            <person name="Cipriano M."/>
            <person name="Mancuso J."/>
            <person name="Tu H."/>
            <person name="Salamov A."/>
            <person name="Lindquist E."/>
            <person name="Shapiro H."/>
            <person name="Lucas S."/>
            <person name="Grigoriev I.V."/>
            <person name="Cande W.Z."/>
            <person name="Fulton C."/>
            <person name="Rokhsar D.S."/>
            <person name="Dawson S.C."/>
        </authorList>
    </citation>
    <scope>NUCLEOTIDE SEQUENCE [LARGE SCALE GENOMIC DNA]</scope>
    <source>
        <strain evidence="11 12">NEG-M</strain>
    </source>
</reference>
<dbReference type="InterPro" id="IPR036890">
    <property type="entry name" value="HATPase_C_sf"/>
</dbReference>
<dbReference type="OrthoDB" id="303614at2759"/>
<dbReference type="SUPFAM" id="SSF52172">
    <property type="entry name" value="CheY-like"/>
    <property type="match status" value="1"/>
</dbReference>
<evidence type="ECO:0000259" key="10">
    <source>
        <dbReference type="PROSITE" id="PS50110"/>
    </source>
</evidence>
<evidence type="ECO:0000313" key="12">
    <source>
        <dbReference type="Proteomes" id="UP000006671"/>
    </source>
</evidence>
<dbReference type="Gene3D" id="3.40.50.2300">
    <property type="match status" value="1"/>
</dbReference>
<evidence type="ECO:0000256" key="7">
    <source>
        <dbReference type="SAM" id="MobiDB-lite"/>
    </source>
</evidence>
<keyword evidence="3 6" id="KW-0597">Phosphoprotein</keyword>
<dbReference type="PROSITE" id="PS50110">
    <property type="entry name" value="RESPONSE_REGULATORY"/>
    <property type="match status" value="1"/>
</dbReference>
<evidence type="ECO:0000259" key="9">
    <source>
        <dbReference type="PROSITE" id="PS50109"/>
    </source>
</evidence>
<dbReference type="SUPFAM" id="SSF47384">
    <property type="entry name" value="Homodimeric domain of signal transducing histidine kinase"/>
    <property type="match status" value="1"/>
</dbReference>
<evidence type="ECO:0000256" key="4">
    <source>
        <dbReference type="ARBA" id="ARBA00022679"/>
    </source>
</evidence>
<dbReference type="SMART" id="SM00387">
    <property type="entry name" value="HATPase_c"/>
    <property type="match status" value="1"/>
</dbReference>
<dbReference type="PRINTS" id="PR00344">
    <property type="entry name" value="BCTRLSENSOR"/>
</dbReference>
<dbReference type="InterPro" id="IPR036097">
    <property type="entry name" value="HisK_dim/P_sf"/>
</dbReference>
<keyword evidence="8" id="KW-1133">Transmembrane helix</keyword>
<evidence type="ECO:0000256" key="5">
    <source>
        <dbReference type="ARBA" id="ARBA00022777"/>
    </source>
</evidence>
<proteinExistence type="predicted"/>
<dbReference type="InterPro" id="IPR003594">
    <property type="entry name" value="HATPase_dom"/>
</dbReference>
<dbReference type="InterPro" id="IPR011006">
    <property type="entry name" value="CheY-like_superfamily"/>
</dbReference>
<dbReference type="CDD" id="cd17546">
    <property type="entry name" value="REC_hyHK_CKI1_RcsC-like"/>
    <property type="match status" value="1"/>
</dbReference>
<dbReference type="PANTHER" id="PTHR43047">
    <property type="entry name" value="TWO-COMPONENT HISTIDINE PROTEIN KINASE"/>
    <property type="match status" value="1"/>
</dbReference>
<dbReference type="Pfam" id="PF02518">
    <property type="entry name" value="HATPase_c"/>
    <property type="match status" value="1"/>
</dbReference>
<feature type="transmembrane region" description="Helical" evidence="8">
    <location>
        <begin position="75"/>
        <end position="95"/>
    </location>
</feature>
<feature type="domain" description="Response regulatory" evidence="10">
    <location>
        <begin position="535"/>
        <end position="645"/>
    </location>
</feature>
<dbReference type="GO" id="GO:0000155">
    <property type="term" value="F:phosphorelay sensor kinase activity"/>
    <property type="evidence" value="ECO:0007669"/>
    <property type="project" value="InterPro"/>
</dbReference>
<dbReference type="Pfam" id="PF00072">
    <property type="entry name" value="Response_reg"/>
    <property type="match status" value="1"/>
</dbReference>
<comment type="catalytic activity">
    <reaction evidence="1">
        <text>ATP + protein L-histidine = ADP + protein N-phospho-L-histidine.</text>
        <dbReference type="EC" id="2.7.13.3"/>
    </reaction>
</comment>
<evidence type="ECO:0000256" key="8">
    <source>
        <dbReference type="SAM" id="Phobius"/>
    </source>
</evidence>
<dbReference type="RefSeq" id="XP_002679490.1">
    <property type="nucleotide sequence ID" value="XM_002679444.1"/>
</dbReference>
<evidence type="ECO:0000256" key="3">
    <source>
        <dbReference type="ARBA" id="ARBA00022553"/>
    </source>
</evidence>
<dbReference type="STRING" id="5762.D2V8T3"/>
<dbReference type="GO" id="GO:0005886">
    <property type="term" value="C:plasma membrane"/>
    <property type="evidence" value="ECO:0007669"/>
    <property type="project" value="TreeGrafter"/>
</dbReference>
<feature type="compositionally biased region" description="Basic and acidic residues" evidence="7">
    <location>
        <begin position="14"/>
        <end position="23"/>
    </location>
</feature>
<evidence type="ECO:0000256" key="6">
    <source>
        <dbReference type="PROSITE-ProRule" id="PRU00169"/>
    </source>
</evidence>
<keyword evidence="4" id="KW-0808">Transferase</keyword>
<dbReference type="Pfam" id="PF00512">
    <property type="entry name" value="HisKA"/>
    <property type="match status" value="1"/>
</dbReference>
<dbReference type="SMART" id="SM00448">
    <property type="entry name" value="REC"/>
    <property type="match status" value="1"/>
</dbReference>
<feature type="region of interest" description="Disordered" evidence="7">
    <location>
        <begin position="1"/>
        <end position="35"/>
    </location>
</feature>
<dbReference type="eggNOG" id="KOG0519">
    <property type="taxonomic scope" value="Eukaryota"/>
</dbReference>
<feature type="transmembrane region" description="Helical" evidence="8">
    <location>
        <begin position="134"/>
        <end position="151"/>
    </location>
</feature>
<dbReference type="EMBL" id="GG738857">
    <property type="protein sequence ID" value="EFC46746.1"/>
    <property type="molecule type" value="Genomic_DNA"/>
</dbReference>
<accession>D2V8T3</accession>
<feature type="transmembrane region" description="Helical" evidence="8">
    <location>
        <begin position="216"/>
        <end position="243"/>
    </location>
</feature>
<dbReference type="InParanoid" id="D2V8T3"/>
<dbReference type="KEGG" id="ngr:NAEGRDRAFT_65270"/>
<organism evidence="12">
    <name type="scientific">Naegleria gruberi</name>
    <name type="common">Amoeba</name>
    <dbReference type="NCBI Taxonomy" id="5762"/>
    <lineage>
        <taxon>Eukaryota</taxon>
        <taxon>Discoba</taxon>
        <taxon>Heterolobosea</taxon>
        <taxon>Tetramitia</taxon>
        <taxon>Eutetramitia</taxon>
        <taxon>Vahlkampfiidae</taxon>
        <taxon>Naegleria</taxon>
    </lineage>
</organism>
<dbReference type="InterPro" id="IPR003661">
    <property type="entry name" value="HisK_dim/P_dom"/>
</dbReference>
<evidence type="ECO:0000313" key="11">
    <source>
        <dbReference type="EMBL" id="EFC46746.1"/>
    </source>
</evidence>
<dbReference type="InterPro" id="IPR004358">
    <property type="entry name" value="Sig_transdc_His_kin-like_C"/>
</dbReference>
<dbReference type="Proteomes" id="UP000006671">
    <property type="component" value="Unassembled WGS sequence"/>
</dbReference>
<keyword evidence="8" id="KW-0812">Transmembrane</keyword>
<keyword evidence="12" id="KW-1185">Reference proteome</keyword>
<dbReference type="VEuPathDB" id="AmoebaDB:NAEGRDRAFT_65270"/>
<keyword evidence="5" id="KW-0418">Kinase</keyword>